<accession>A0A7V0MZT9</accession>
<dbReference type="Pfam" id="PF00437">
    <property type="entry name" value="T2SSE"/>
    <property type="match status" value="1"/>
</dbReference>
<dbReference type="GO" id="GO:0016887">
    <property type="term" value="F:ATP hydrolysis activity"/>
    <property type="evidence" value="ECO:0007669"/>
    <property type="project" value="TreeGrafter"/>
</dbReference>
<dbReference type="InterPro" id="IPR027417">
    <property type="entry name" value="P-loop_NTPase"/>
</dbReference>
<dbReference type="GO" id="GO:0005524">
    <property type="term" value="F:ATP binding"/>
    <property type="evidence" value="ECO:0007669"/>
    <property type="project" value="UniProtKB-KW"/>
</dbReference>
<gene>
    <name evidence="6" type="ORF">ENG47_04970</name>
</gene>
<comment type="similarity">
    <text evidence="1">Belongs to the GSP E family.</text>
</comment>
<organism evidence="6">
    <name type="scientific">Aerophobetes bacterium</name>
    <dbReference type="NCBI Taxonomy" id="2030807"/>
    <lineage>
        <taxon>Bacteria</taxon>
        <taxon>Candidatus Aerophobota</taxon>
    </lineage>
</organism>
<evidence type="ECO:0000256" key="2">
    <source>
        <dbReference type="ARBA" id="ARBA00022741"/>
    </source>
</evidence>
<dbReference type="AlphaFoldDB" id="A0A7V0MZT9"/>
<proteinExistence type="inferred from homology"/>
<evidence type="ECO:0000313" key="6">
    <source>
        <dbReference type="EMBL" id="HDN85089.1"/>
    </source>
</evidence>
<dbReference type="Gene3D" id="3.40.50.300">
    <property type="entry name" value="P-loop containing nucleotide triphosphate hydrolases"/>
    <property type="match status" value="1"/>
</dbReference>
<dbReference type="Gene3D" id="3.30.300.160">
    <property type="entry name" value="Type II secretion system, protein E, N-terminal domain"/>
    <property type="match status" value="1"/>
</dbReference>
<dbReference type="SUPFAM" id="SSF160246">
    <property type="entry name" value="EspE N-terminal domain-like"/>
    <property type="match status" value="1"/>
</dbReference>
<keyword evidence="3" id="KW-0067">ATP-binding</keyword>
<dbReference type="InterPro" id="IPR001482">
    <property type="entry name" value="T2SS/T4SS_dom"/>
</dbReference>
<evidence type="ECO:0000256" key="1">
    <source>
        <dbReference type="ARBA" id="ARBA00006611"/>
    </source>
</evidence>
<dbReference type="PANTHER" id="PTHR30258:SF1">
    <property type="entry name" value="PROTEIN TRANSPORT PROTEIN HOFB HOMOLOG"/>
    <property type="match status" value="1"/>
</dbReference>
<dbReference type="Proteomes" id="UP000885660">
    <property type="component" value="Unassembled WGS sequence"/>
</dbReference>
<evidence type="ECO:0000256" key="3">
    <source>
        <dbReference type="ARBA" id="ARBA00022840"/>
    </source>
</evidence>
<dbReference type="Pfam" id="PF05157">
    <property type="entry name" value="MshEN"/>
    <property type="match status" value="1"/>
</dbReference>
<evidence type="ECO:0000259" key="4">
    <source>
        <dbReference type="Pfam" id="PF00437"/>
    </source>
</evidence>
<sequence length="381" mass="43027">MLKLGEILIKKGIVSPQQIEMALKESKRTGEALGKVLVKTNIISERQLLEVLSEQLDLEFKPFLTGADVNKKAVKAVPARLVWHYKFMPLDLKEGTLTIAVSDPLAIWVMEDLKLQLGFDVERVLSPEKEILKAIRQFYGLGAETVEEILEEEEKKEGAEKKAATVSGVEIEDLEKIAKDTSVIKLVNQMLSDAINQRATDIHIEPYRHDVKVRYRIDGILYNIQMPSEIKRLYQAIVSRIKILSNLNVVERRLPQDGRAIVKIQDKQVDLRISIIPSIYGENVVVRILPVNLMFSLSDLGLDDRDRRIIEELIAKPHGIIFLTGPTGSGKTTTLYACLSRLNKESVKIITIEDPVECELEGITQIQVKPEIDFTFANALR</sequence>
<reference evidence="6" key="1">
    <citation type="journal article" date="2020" name="mSystems">
        <title>Genome- and Community-Level Interaction Insights into Carbon Utilization and Element Cycling Functions of Hydrothermarchaeota in Hydrothermal Sediment.</title>
        <authorList>
            <person name="Zhou Z."/>
            <person name="Liu Y."/>
            <person name="Xu W."/>
            <person name="Pan J."/>
            <person name="Luo Z.H."/>
            <person name="Li M."/>
        </authorList>
    </citation>
    <scope>NUCLEOTIDE SEQUENCE [LARGE SCALE GENOMIC DNA]</scope>
    <source>
        <strain evidence="6">HyVt-219</strain>
    </source>
</reference>
<dbReference type="SUPFAM" id="SSF52540">
    <property type="entry name" value="P-loop containing nucleoside triphosphate hydrolases"/>
    <property type="match status" value="1"/>
</dbReference>
<name>A0A7V0MZT9_UNCAE</name>
<dbReference type="InterPro" id="IPR037257">
    <property type="entry name" value="T2SS_E_N_sf"/>
</dbReference>
<feature type="domain" description="Bacterial type II secretion system protein E" evidence="4">
    <location>
        <begin position="179"/>
        <end position="381"/>
    </location>
</feature>
<dbReference type="EMBL" id="DRBC01000305">
    <property type="protein sequence ID" value="HDN85089.1"/>
    <property type="molecule type" value="Genomic_DNA"/>
</dbReference>
<feature type="domain" description="Type II secretion system protein GspE N-terminal" evidence="5">
    <location>
        <begin position="66"/>
        <end position="142"/>
    </location>
</feature>
<dbReference type="GO" id="GO:0005886">
    <property type="term" value="C:plasma membrane"/>
    <property type="evidence" value="ECO:0007669"/>
    <property type="project" value="TreeGrafter"/>
</dbReference>
<evidence type="ECO:0000259" key="5">
    <source>
        <dbReference type="Pfam" id="PF05157"/>
    </source>
</evidence>
<dbReference type="Gene3D" id="3.30.450.90">
    <property type="match status" value="1"/>
</dbReference>
<keyword evidence="2" id="KW-0547">Nucleotide-binding</keyword>
<dbReference type="PANTHER" id="PTHR30258">
    <property type="entry name" value="TYPE II SECRETION SYSTEM PROTEIN GSPE-RELATED"/>
    <property type="match status" value="1"/>
</dbReference>
<comment type="caution">
    <text evidence="6">The sequence shown here is derived from an EMBL/GenBank/DDBJ whole genome shotgun (WGS) entry which is preliminary data.</text>
</comment>
<feature type="non-terminal residue" evidence="6">
    <location>
        <position position="381"/>
    </location>
</feature>
<dbReference type="InterPro" id="IPR007831">
    <property type="entry name" value="T2SS_GspE_N"/>
</dbReference>
<protein>
    <submittedName>
        <fullName evidence="6">Type II/IV secretion system protein</fullName>
    </submittedName>
</protein>